<sequence>MVLIQGLNEKAFSTFKELPFRFLKQILSLSRKYEALRITVVFDKYDESVKSLERHRRGDFTDAYTHEVSGNRKVVKFRNFLRLSENERCLLKFVSAYLLEHSADHLQIEETLIMAGGFENPVLCFSVNKDGIIKLNDLKSNHDEADTRVILPVLYEYQILDNK</sequence>
<reference evidence="1" key="1">
    <citation type="submission" date="2022-01" db="EMBL/GenBank/DDBJ databases">
        <authorList>
            <person name="King R."/>
        </authorList>
    </citation>
    <scope>NUCLEOTIDE SEQUENCE</scope>
</reference>
<protein>
    <submittedName>
        <fullName evidence="1">Uncharacterized protein</fullName>
    </submittedName>
</protein>
<proteinExistence type="predicted"/>
<dbReference type="OrthoDB" id="5949854at2759"/>
<keyword evidence="2" id="KW-1185">Reference proteome</keyword>
<dbReference type="AlphaFoldDB" id="A0A9P0CVD3"/>
<accession>A0A9P0CVD3</accession>
<dbReference type="Proteomes" id="UP001153636">
    <property type="component" value="Chromosome 2"/>
</dbReference>
<gene>
    <name evidence="1" type="ORF">PSYICH_LOCUS6855</name>
</gene>
<evidence type="ECO:0000313" key="1">
    <source>
        <dbReference type="EMBL" id="CAH1106845.1"/>
    </source>
</evidence>
<organism evidence="1 2">
    <name type="scientific">Psylliodes chrysocephalus</name>
    <dbReference type="NCBI Taxonomy" id="3402493"/>
    <lineage>
        <taxon>Eukaryota</taxon>
        <taxon>Metazoa</taxon>
        <taxon>Ecdysozoa</taxon>
        <taxon>Arthropoda</taxon>
        <taxon>Hexapoda</taxon>
        <taxon>Insecta</taxon>
        <taxon>Pterygota</taxon>
        <taxon>Neoptera</taxon>
        <taxon>Endopterygota</taxon>
        <taxon>Coleoptera</taxon>
        <taxon>Polyphaga</taxon>
        <taxon>Cucujiformia</taxon>
        <taxon>Chrysomeloidea</taxon>
        <taxon>Chrysomelidae</taxon>
        <taxon>Galerucinae</taxon>
        <taxon>Alticini</taxon>
        <taxon>Psylliodes</taxon>
    </lineage>
</organism>
<evidence type="ECO:0000313" key="2">
    <source>
        <dbReference type="Proteomes" id="UP001153636"/>
    </source>
</evidence>
<name>A0A9P0CVD3_9CUCU</name>
<dbReference type="EMBL" id="OV651814">
    <property type="protein sequence ID" value="CAH1106845.1"/>
    <property type="molecule type" value="Genomic_DNA"/>
</dbReference>